<dbReference type="RefSeq" id="WP_012161856.1">
    <property type="nucleotide sequence ID" value="NC_009925.1"/>
</dbReference>
<proteinExistence type="predicted"/>
<reference evidence="1 2" key="1">
    <citation type="journal article" date="2008" name="Proc. Natl. Acad. Sci. U.S.A.">
        <title>Niche adaptation and genome expansion in the chlorophyll d-producing cyanobacterium Acaryochloris marina.</title>
        <authorList>
            <person name="Swingley W.D."/>
            <person name="Chen M."/>
            <person name="Cheung P.C."/>
            <person name="Conrad A.L."/>
            <person name="Dejesa L.C."/>
            <person name="Hao J."/>
            <person name="Honchak B.M."/>
            <person name="Karbach L.E."/>
            <person name="Kurdoglu A."/>
            <person name="Lahiri S."/>
            <person name="Mastrian S.D."/>
            <person name="Miyashita H."/>
            <person name="Page L."/>
            <person name="Ramakrishna P."/>
            <person name="Satoh S."/>
            <person name="Sattley W.M."/>
            <person name="Shimada Y."/>
            <person name="Taylor H.L."/>
            <person name="Tomo T."/>
            <person name="Tsuchiya T."/>
            <person name="Wang Z.T."/>
            <person name="Raymond J."/>
            <person name="Mimuro M."/>
            <person name="Blankenship R.E."/>
            <person name="Touchman J.W."/>
        </authorList>
    </citation>
    <scope>NUCLEOTIDE SEQUENCE [LARGE SCALE GENOMIC DNA]</scope>
    <source>
        <strain evidence="2">MBIC 11017</strain>
    </source>
</reference>
<dbReference type="Proteomes" id="UP000000268">
    <property type="component" value="Chromosome"/>
</dbReference>
<organism evidence="1 2">
    <name type="scientific">Acaryochloris marina (strain MBIC 11017)</name>
    <dbReference type="NCBI Taxonomy" id="329726"/>
    <lineage>
        <taxon>Bacteria</taxon>
        <taxon>Bacillati</taxon>
        <taxon>Cyanobacteriota</taxon>
        <taxon>Cyanophyceae</taxon>
        <taxon>Acaryochloridales</taxon>
        <taxon>Acaryochloridaceae</taxon>
        <taxon>Acaryochloris</taxon>
    </lineage>
</organism>
<keyword evidence="2" id="KW-1185">Reference proteome</keyword>
<dbReference type="HOGENOM" id="CLU_035659_0_0_3"/>
<dbReference type="EMBL" id="CP000828">
    <property type="protein sequence ID" value="ABW26318.1"/>
    <property type="molecule type" value="Genomic_DNA"/>
</dbReference>
<dbReference type="OrthoDB" id="29253at2"/>
<gene>
    <name evidence="1" type="ordered locus">AM1_1281</name>
</gene>
<dbReference type="STRING" id="329726.AM1_1281"/>
<sequence length="401" mass="44424">MAAQQHSNIQLLVISNGHGEDLVAMRILQVLRQDIPKLNVDALPIVGIGQSYGEQNIPCLVKGKAFVSGGFWGHEFGQDLQEGFLGLTLRQIRAVGQWSHQGRVVLAVGDIVPLTMAWWSGLPYAFVGTAKSEYYRGSHPSYLRPSVYWPWERWLMTHKRCRGVFPRDRTTATTLQRWSIPVFDCGNPMMDELEPQSELPELPPGCKILLLPGSHAPEVFRNWQLMISAIAGLDPTQQGYVFLGAIAPGIDQLPLQKILMQYGWSAQDNTALLHYQQHQHSLLLVPNGFRDCLSIANIVLAMAGTATEQAVGLGKPVITMPGHGPQFTAQFAAAQAQLLGPSIYHIRTPEELPHMLSAVQEQYRQPQIWLKNGRHRMGLPGASAKIAQTLQQCLLNPSSSK</sequence>
<dbReference type="PANTHER" id="PTHR39517">
    <property type="entry name" value="SLL0192 PROTEIN"/>
    <property type="match status" value="1"/>
</dbReference>
<evidence type="ECO:0008006" key="3">
    <source>
        <dbReference type="Google" id="ProtNLM"/>
    </source>
</evidence>
<name>B0C578_ACAM1</name>
<dbReference type="KEGG" id="amr:AM1_1281"/>
<dbReference type="PANTHER" id="PTHR39517:SF1">
    <property type="entry name" value="LIPID-A-DISACCHARIDE SYNTHASE"/>
    <property type="match status" value="1"/>
</dbReference>
<evidence type="ECO:0000313" key="2">
    <source>
        <dbReference type="Proteomes" id="UP000000268"/>
    </source>
</evidence>
<protein>
    <recommendedName>
        <fullName evidence="3">Lipid-A-disaccharide synthase</fullName>
    </recommendedName>
</protein>
<dbReference type="AlphaFoldDB" id="B0C578"/>
<accession>B0C578</accession>
<dbReference type="NCBIfam" id="TIGR03492">
    <property type="entry name" value="lipid-A-disaccharide synthase-related protein"/>
    <property type="match status" value="1"/>
</dbReference>
<dbReference type="SUPFAM" id="SSF53756">
    <property type="entry name" value="UDP-Glycosyltransferase/glycogen phosphorylase"/>
    <property type="match status" value="1"/>
</dbReference>
<dbReference type="eggNOG" id="COG4370">
    <property type="taxonomic scope" value="Bacteria"/>
</dbReference>
<evidence type="ECO:0000313" key="1">
    <source>
        <dbReference type="EMBL" id="ABW26318.1"/>
    </source>
</evidence>
<dbReference type="InterPro" id="IPR019994">
    <property type="entry name" value="Lipid-A-disac_synthase-rel_put"/>
</dbReference>